<dbReference type="PANTHER" id="PTHR11058:SF22">
    <property type="entry name" value="NADH-QUINONE OXIDOREDUCTASE SUBUNIT A"/>
    <property type="match status" value="1"/>
</dbReference>
<keyword evidence="8 11" id="KW-1133">Transmembrane helix</keyword>
<dbReference type="GO" id="GO:0048038">
    <property type="term" value="F:quinone binding"/>
    <property type="evidence" value="ECO:0007669"/>
    <property type="project" value="UniProtKB-KW"/>
</dbReference>
<keyword evidence="3 11" id="KW-0813">Transport</keyword>
<evidence type="ECO:0000256" key="8">
    <source>
        <dbReference type="ARBA" id="ARBA00022989"/>
    </source>
</evidence>
<dbReference type="GO" id="GO:0050136">
    <property type="term" value="F:NADH dehydrogenase (quinone) (non-electrogenic) activity"/>
    <property type="evidence" value="ECO:0007669"/>
    <property type="project" value="UniProtKB-UniRule"/>
</dbReference>
<dbReference type="AlphaFoldDB" id="A0A1M6W9Z9"/>
<comment type="subunit">
    <text evidence="11">NDH-1 is composed of 14 different subunits. Subunits NuoA, H, J, K, L, M, N constitute the membrane sector of the complex.</text>
</comment>
<dbReference type="GO" id="GO:0005886">
    <property type="term" value="C:plasma membrane"/>
    <property type="evidence" value="ECO:0007669"/>
    <property type="project" value="UniProtKB-SubCell"/>
</dbReference>
<gene>
    <name evidence="11" type="primary">nuoA</name>
    <name evidence="13" type="ORF">SAMN05444266_101540</name>
</gene>
<dbReference type="Pfam" id="PF00507">
    <property type="entry name" value="Oxidored_q4"/>
    <property type="match status" value="1"/>
</dbReference>
<keyword evidence="7 11" id="KW-1278">Translocase</keyword>
<evidence type="ECO:0000256" key="11">
    <source>
        <dbReference type="HAMAP-Rule" id="MF_01394"/>
    </source>
</evidence>
<reference evidence="13 14" key="1">
    <citation type="submission" date="2016-11" db="EMBL/GenBank/DDBJ databases">
        <authorList>
            <person name="Jaros S."/>
            <person name="Januszkiewicz K."/>
            <person name="Wedrychowicz H."/>
        </authorList>
    </citation>
    <scope>NUCLEOTIDE SEQUENCE [LARGE SCALE GENOMIC DNA]</scope>
    <source>
        <strain evidence="13 14">DSM 27406</strain>
    </source>
</reference>
<dbReference type="InterPro" id="IPR000440">
    <property type="entry name" value="NADH_UbQ/plastoQ_OxRdtase_su3"/>
</dbReference>
<evidence type="ECO:0000256" key="7">
    <source>
        <dbReference type="ARBA" id="ARBA00022967"/>
    </source>
</evidence>
<dbReference type="RefSeq" id="WP_245805605.1">
    <property type="nucleotide sequence ID" value="NZ_FRBL01000001.1"/>
</dbReference>
<keyword evidence="9 11" id="KW-0520">NAD</keyword>
<dbReference type="PANTHER" id="PTHR11058">
    <property type="entry name" value="NADH-UBIQUINONE OXIDOREDUCTASE CHAIN 3"/>
    <property type="match status" value="1"/>
</dbReference>
<feature type="transmembrane region" description="Helical" evidence="11">
    <location>
        <begin position="135"/>
        <end position="153"/>
    </location>
</feature>
<dbReference type="Proteomes" id="UP000184420">
    <property type="component" value="Unassembled WGS sequence"/>
</dbReference>
<accession>A0A1M6W9Z9</accession>
<protein>
    <recommendedName>
        <fullName evidence="11">NADH-quinone oxidoreductase subunit A</fullName>
        <ecNumber evidence="11">7.1.1.-</ecNumber>
    </recommendedName>
    <alternativeName>
        <fullName evidence="11">NADH dehydrogenase I subunit A</fullName>
    </alternativeName>
    <alternativeName>
        <fullName evidence="11">NDH-1 subunit A</fullName>
    </alternativeName>
    <alternativeName>
        <fullName evidence="11">NUO1</fullName>
    </alternativeName>
</protein>
<dbReference type="InterPro" id="IPR038430">
    <property type="entry name" value="NDAH_ubi_oxred_su3_sf"/>
</dbReference>
<dbReference type="GO" id="GO:0030964">
    <property type="term" value="C:NADH dehydrogenase complex"/>
    <property type="evidence" value="ECO:0007669"/>
    <property type="project" value="TreeGrafter"/>
</dbReference>
<dbReference type="STRING" id="1419482.SAMN05444266_101540"/>
<dbReference type="EC" id="7.1.1.-" evidence="11"/>
<comment type="function">
    <text evidence="11">NDH-1 shuttles electrons from NADH, via FMN and iron-sulfur (Fe-S) centers, to quinones in the respiratory chain. The immediate electron acceptor for the enzyme in this species is believed to be a menaquinone. Couples the redox reaction to proton translocation (for every two electrons transferred, four hydrogen ions are translocated across the cytoplasmic membrane), and thus conserves the redox energy in a proton gradient.</text>
</comment>
<evidence type="ECO:0000256" key="12">
    <source>
        <dbReference type="RuleBase" id="RU003639"/>
    </source>
</evidence>
<keyword evidence="4 11" id="KW-1003">Cell membrane</keyword>
<evidence type="ECO:0000256" key="1">
    <source>
        <dbReference type="ARBA" id="ARBA00004141"/>
    </source>
</evidence>
<evidence type="ECO:0000256" key="5">
    <source>
        <dbReference type="ARBA" id="ARBA00022692"/>
    </source>
</evidence>
<sequence length="162" mass="18610">MKKSNILKVYSFDIWFSYSIFAHSVNIFIGKLMYTETELLSATTPFSYFPIVLQLLAALGFVGITMLATHFLGPKRKTEDKLINFESGIEQKGNARQPVAIKYFLTAILFVLFDVEVIFFYPYAVNFRDLGWEGFTAVLMFVGFFLCGFIYIVKKGALKWED</sequence>
<evidence type="ECO:0000313" key="13">
    <source>
        <dbReference type="EMBL" id="SHK90527.1"/>
    </source>
</evidence>
<evidence type="ECO:0000256" key="10">
    <source>
        <dbReference type="ARBA" id="ARBA00023136"/>
    </source>
</evidence>
<comment type="similarity">
    <text evidence="2 11 12">Belongs to the complex I subunit 3 family.</text>
</comment>
<evidence type="ECO:0000313" key="14">
    <source>
        <dbReference type="Proteomes" id="UP000184420"/>
    </source>
</evidence>
<keyword evidence="14" id="KW-1185">Reference proteome</keyword>
<evidence type="ECO:0000256" key="3">
    <source>
        <dbReference type="ARBA" id="ARBA00022448"/>
    </source>
</evidence>
<dbReference type="EMBL" id="FRBL01000001">
    <property type="protein sequence ID" value="SHK90527.1"/>
    <property type="molecule type" value="Genomic_DNA"/>
</dbReference>
<keyword evidence="5 11" id="KW-0812">Transmembrane</keyword>
<dbReference type="InterPro" id="IPR023043">
    <property type="entry name" value="NAD(P)H_OxRDtase_bac/plastid"/>
</dbReference>
<evidence type="ECO:0000256" key="4">
    <source>
        <dbReference type="ARBA" id="ARBA00022475"/>
    </source>
</evidence>
<comment type="caution">
    <text evidence="11">Lacks conserved residue(s) required for the propagation of feature annotation.</text>
</comment>
<dbReference type="GO" id="GO:0008137">
    <property type="term" value="F:NADH dehydrogenase (ubiquinone) activity"/>
    <property type="evidence" value="ECO:0007669"/>
    <property type="project" value="InterPro"/>
</dbReference>
<dbReference type="HAMAP" id="MF_01394">
    <property type="entry name" value="NDH1_NuoA"/>
    <property type="match status" value="1"/>
</dbReference>
<feature type="transmembrane region" description="Helical" evidence="11">
    <location>
        <begin position="103"/>
        <end position="123"/>
    </location>
</feature>
<comment type="subcellular location">
    <subcellularLocation>
        <location evidence="11 12">Cell membrane</location>
        <topology evidence="11 12">Multi-pass membrane protein</topology>
    </subcellularLocation>
    <subcellularLocation>
        <location evidence="1">Membrane</location>
        <topology evidence="1">Multi-pass membrane protein</topology>
    </subcellularLocation>
</comment>
<feature type="transmembrane region" description="Helical" evidence="11">
    <location>
        <begin position="12"/>
        <end position="34"/>
    </location>
</feature>
<comment type="catalytic activity">
    <reaction evidence="11 12">
        <text>a quinone + NADH + 5 H(+)(in) = a quinol + NAD(+) + 4 H(+)(out)</text>
        <dbReference type="Rhea" id="RHEA:57888"/>
        <dbReference type="ChEBI" id="CHEBI:15378"/>
        <dbReference type="ChEBI" id="CHEBI:24646"/>
        <dbReference type="ChEBI" id="CHEBI:57540"/>
        <dbReference type="ChEBI" id="CHEBI:57945"/>
        <dbReference type="ChEBI" id="CHEBI:132124"/>
    </reaction>
</comment>
<organism evidence="13 14">
    <name type="scientific">Chitinophaga jiangningensis</name>
    <dbReference type="NCBI Taxonomy" id="1419482"/>
    <lineage>
        <taxon>Bacteria</taxon>
        <taxon>Pseudomonadati</taxon>
        <taxon>Bacteroidota</taxon>
        <taxon>Chitinophagia</taxon>
        <taxon>Chitinophagales</taxon>
        <taxon>Chitinophagaceae</taxon>
        <taxon>Chitinophaga</taxon>
    </lineage>
</organism>
<dbReference type="Gene3D" id="1.20.58.1610">
    <property type="entry name" value="NADH:ubiquinone/plastoquinone oxidoreductase, chain 3"/>
    <property type="match status" value="1"/>
</dbReference>
<proteinExistence type="inferred from homology"/>
<evidence type="ECO:0000256" key="6">
    <source>
        <dbReference type="ARBA" id="ARBA00022719"/>
    </source>
</evidence>
<evidence type="ECO:0000256" key="9">
    <source>
        <dbReference type="ARBA" id="ARBA00023027"/>
    </source>
</evidence>
<evidence type="ECO:0000256" key="2">
    <source>
        <dbReference type="ARBA" id="ARBA00008472"/>
    </source>
</evidence>
<keyword evidence="10 11" id="KW-0472">Membrane</keyword>
<name>A0A1M6W9Z9_9BACT</name>
<keyword evidence="6 11" id="KW-0874">Quinone</keyword>
<feature type="transmembrane region" description="Helical" evidence="11">
    <location>
        <begin position="46"/>
        <end position="72"/>
    </location>
</feature>